<comment type="caution">
    <text evidence="1">The sequence shown here is derived from an EMBL/GenBank/DDBJ whole genome shotgun (WGS) entry which is preliminary data.</text>
</comment>
<evidence type="ECO:0000313" key="1">
    <source>
        <dbReference type="EMBL" id="OLN23945.1"/>
    </source>
</evidence>
<organism evidence="1 2">
    <name type="scientific">Domibacillus antri</name>
    <dbReference type="NCBI Taxonomy" id="1714264"/>
    <lineage>
        <taxon>Bacteria</taxon>
        <taxon>Bacillati</taxon>
        <taxon>Bacillota</taxon>
        <taxon>Bacilli</taxon>
        <taxon>Bacillales</taxon>
        <taxon>Bacillaceae</taxon>
        <taxon>Domibacillus</taxon>
    </lineage>
</organism>
<accession>A0A1Q8Q9K0</accession>
<proteinExistence type="predicted"/>
<dbReference type="RefSeq" id="WP_075396761.1">
    <property type="nucleotide sequence ID" value="NZ_MSDU01000003.1"/>
</dbReference>
<dbReference type="AlphaFoldDB" id="A0A1Q8Q9K0"/>
<evidence type="ECO:0000313" key="2">
    <source>
        <dbReference type="Proteomes" id="UP000185568"/>
    </source>
</evidence>
<gene>
    <name evidence="1" type="ORF">BTO30_00500</name>
</gene>
<protein>
    <submittedName>
        <fullName evidence="1">Uncharacterized protein</fullName>
    </submittedName>
</protein>
<sequence>MTKSHTITISFLPRDEDIWQYVQLKKESSNLSEYIRSLIRKEMNSNDFSSPQPDESIEKILEMLSTLLPSLSFQPANIVEKETVSDETKSTIHSLF</sequence>
<keyword evidence="2" id="KW-1185">Reference proteome</keyword>
<dbReference type="OrthoDB" id="2910258at2"/>
<dbReference type="Proteomes" id="UP000185568">
    <property type="component" value="Unassembled WGS sequence"/>
</dbReference>
<name>A0A1Q8Q9K0_9BACI</name>
<dbReference type="EMBL" id="MSDU01000003">
    <property type="protein sequence ID" value="OLN23945.1"/>
    <property type="molecule type" value="Genomic_DNA"/>
</dbReference>
<dbReference type="STRING" id="1714264.BTO30_00500"/>
<reference evidence="1 2" key="1">
    <citation type="submission" date="2016-12" db="EMBL/GenBank/DDBJ databases">
        <title>Domibacillus antri genome sequencing.</title>
        <authorList>
            <person name="Verma A."/>
            <person name="Krishnamurthi S."/>
        </authorList>
    </citation>
    <scope>NUCLEOTIDE SEQUENCE [LARGE SCALE GENOMIC DNA]</scope>
    <source>
        <strain evidence="1 2">XD80</strain>
    </source>
</reference>